<feature type="non-terminal residue" evidence="1">
    <location>
        <position position="1"/>
    </location>
</feature>
<organism evidence="1">
    <name type="scientific">Nothobranchius korthausae</name>
    <dbReference type="NCBI Taxonomy" id="1143690"/>
    <lineage>
        <taxon>Eukaryota</taxon>
        <taxon>Metazoa</taxon>
        <taxon>Chordata</taxon>
        <taxon>Craniata</taxon>
        <taxon>Vertebrata</taxon>
        <taxon>Euteleostomi</taxon>
        <taxon>Actinopterygii</taxon>
        <taxon>Neopterygii</taxon>
        <taxon>Teleostei</taxon>
        <taxon>Neoteleostei</taxon>
        <taxon>Acanthomorphata</taxon>
        <taxon>Ovalentaria</taxon>
        <taxon>Atherinomorphae</taxon>
        <taxon>Cyprinodontiformes</taxon>
        <taxon>Nothobranchiidae</taxon>
        <taxon>Nothobranchius</taxon>
    </lineage>
</organism>
<accession>A0A1A8GGE5</accession>
<dbReference type="EMBL" id="HAEC01001397">
    <property type="protein sequence ID" value="SBQ69474.1"/>
    <property type="molecule type" value="Transcribed_RNA"/>
</dbReference>
<feature type="non-terminal residue" evidence="1">
    <location>
        <position position="63"/>
    </location>
</feature>
<evidence type="ECO:0000313" key="1">
    <source>
        <dbReference type="EMBL" id="SBQ69474.1"/>
    </source>
</evidence>
<protein>
    <submittedName>
        <fullName evidence="1">Uncharacterized protein</fullName>
    </submittedName>
</protein>
<gene>
    <name evidence="1" type="primary">Nfu_g_1_004934</name>
</gene>
<dbReference type="AlphaFoldDB" id="A0A1A8GGE5"/>
<sequence>SSMLPRSVWENIGSLQRRPARTISAASCEACSICELHHRAESKCVKHKPSFRSRLVMVRGGLE</sequence>
<name>A0A1A8GGE5_9TELE</name>
<reference evidence="1" key="2">
    <citation type="submission" date="2016-06" db="EMBL/GenBank/DDBJ databases">
        <title>The genome of a short-lived fish provides insights into sex chromosome evolution and the genetic control of aging.</title>
        <authorList>
            <person name="Reichwald K."/>
            <person name="Felder M."/>
            <person name="Petzold A."/>
            <person name="Koch P."/>
            <person name="Groth M."/>
            <person name="Platzer M."/>
        </authorList>
    </citation>
    <scope>NUCLEOTIDE SEQUENCE</scope>
    <source>
        <tissue evidence="1">Brain</tissue>
    </source>
</reference>
<proteinExistence type="predicted"/>
<reference evidence="1" key="1">
    <citation type="submission" date="2016-05" db="EMBL/GenBank/DDBJ databases">
        <authorList>
            <person name="Lavstsen T."/>
            <person name="Jespersen J.S."/>
        </authorList>
    </citation>
    <scope>NUCLEOTIDE SEQUENCE</scope>
    <source>
        <tissue evidence="1">Brain</tissue>
    </source>
</reference>